<evidence type="ECO:0000256" key="4">
    <source>
        <dbReference type="ARBA" id="ARBA00022553"/>
    </source>
</evidence>
<dbReference type="GO" id="GO:0005886">
    <property type="term" value="C:plasma membrane"/>
    <property type="evidence" value="ECO:0007669"/>
    <property type="project" value="UniProtKB-SubCell"/>
</dbReference>
<dbReference type="Pfam" id="PF18020">
    <property type="entry name" value="TIG_2"/>
    <property type="match status" value="1"/>
</dbReference>
<dbReference type="SUPFAM" id="SSF103575">
    <property type="entry name" value="Plexin repeat"/>
    <property type="match status" value="2"/>
</dbReference>
<dbReference type="SUPFAM" id="SSF101912">
    <property type="entry name" value="Sema domain"/>
    <property type="match status" value="1"/>
</dbReference>
<keyword evidence="9 14" id="KW-0175">Coiled coil</keyword>
<dbReference type="FunFam" id="2.60.40.10:FF:000131">
    <property type="entry name" value="Plexin A2"/>
    <property type="match status" value="1"/>
</dbReference>
<keyword evidence="7" id="KW-0677">Repeat</keyword>
<dbReference type="InterPro" id="IPR008936">
    <property type="entry name" value="Rho_GTPase_activation_prot"/>
</dbReference>
<accession>A0AAV3B7L9</accession>
<evidence type="ECO:0000259" key="16">
    <source>
        <dbReference type="PROSITE" id="PS51004"/>
    </source>
</evidence>
<evidence type="ECO:0000256" key="8">
    <source>
        <dbReference type="ARBA" id="ARBA00022989"/>
    </source>
</evidence>
<dbReference type="FunFam" id="3.30.1680.10:FF:000032">
    <property type="entry name" value="Plexin A2"/>
    <property type="match status" value="1"/>
</dbReference>
<dbReference type="SMART" id="SM00423">
    <property type="entry name" value="PSI"/>
    <property type="match status" value="3"/>
</dbReference>
<dbReference type="Pfam" id="PF01833">
    <property type="entry name" value="TIG"/>
    <property type="match status" value="2"/>
</dbReference>
<evidence type="ECO:0000256" key="12">
    <source>
        <dbReference type="ARBA" id="ARBA00023180"/>
    </source>
</evidence>
<dbReference type="InterPro" id="IPR036352">
    <property type="entry name" value="Semap_dom_sf"/>
</dbReference>
<feature type="transmembrane region" description="Helical" evidence="15">
    <location>
        <begin position="1082"/>
        <end position="1106"/>
    </location>
</feature>
<dbReference type="InterPro" id="IPR013548">
    <property type="entry name" value="Plexin_cytoplasmic_RasGAP_dom"/>
</dbReference>
<reference evidence="17" key="1">
    <citation type="thesis" date="2020" institute="ProQuest LLC" country="789 East Eisenhower Parkway, Ann Arbor, MI, USA">
        <title>Comparative Genomics and Chromosome Evolution.</title>
        <authorList>
            <person name="Mudd A.B."/>
        </authorList>
    </citation>
    <scope>NUCLEOTIDE SEQUENCE</scope>
    <source>
        <strain evidence="17">1538</strain>
        <tissue evidence="17">Blood</tissue>
    </source>
</reference>
<dbReference type="FunFam" id="2.60.40.10:FF:000123">
    <property type="entry name" value="Plexin A1"/>
    <property type="match status" value="1"/>
</dbReference>
<dbReference type="GO" id="GO:0030334">
    <property type="term" value="P:regulation of cell migration"/>
    <property type="evidence" value="ECO:0007669"/>
    <property type="project" value="TreeGrafter"/>
</dbReference>
<dbReference type="PANTHER" id="PTHR22625">
    <property type="entry name" value="PLEXIN"/>
    <property type="match status" value="1"/>
</dbReference>
<evidence type="ECO:0000256" key="9">
    <source>
        <dbReference type="ARBA" id="ARBA00023054"/>
    </source>
</evidence>
<dbReference type="InterPro" id="IPR002165">
    <property type="entry name" value="Plexin_repeat"/>
</dbReference>
<dbReference type="Gene3D" id="2.60.40.10">
    <property type="entry name" value="Immunoglobulins"/>
    <property type="match status" value="4"/>
</dbReference>
<dbReference type="Pfam" id="PF01403">
    <property type="entry name" value="Sema"/>
    <property type="match status" value="1"/>
</dbReference>
<dbReference type="Proteomes" id="UP001181693">
    <property type="component" value="Unassembled WGS sequence"/>
</dbReference>
<dbReference type="EMBL" id="DYDO01000001">
    <property type="protein sequence ID" value="DBA33962.1"/>
    <property type="molecule type" value="Genomic_DNA"/>
</dbReference>
<keyword evidence="5 15" id="KW-0812">Transmembrane</keyword>
<protein>
    <recommendedName>
        <fullName evidence="16">Sema domain-containing protein</fullName>
    </recommendedName>
</protein>
<dbReference type="SUPFAM" id="SSF81296">
    <property type="entry name" value="E set domains"/>
    <property type="match status" value="2"/>
</dbReference>
<dbReference type="InterPro" id="IPR016201">
    <property type="entry name" value="PSI"/>
</dbReference>
<keyword evidence="6" id="KW-0732">Signal</keyword>
<evidence type="ECO:0000256" key="3">
    <source>
        <dbReference type="ARBA" id="ARBA00022475"/>
    </source>
</evidence>
<dbReference type="GO" id="GO:0002116">
    <property type="term" value="C:semaphorin receptor complex"/>
    <property type="evidence" value="ECO:0007669"/>
    <property type="project" value="TreeGrafter"/>
</dbReference>
<comment type="caution">
    <text evidence="17">The sequence shown here is derived from an EMBL/GenBank/DDBJ whole genome shotgun (WGS) entry which is preliminary data.</text>
</comment>
<gene>
    <name evidence="17" type="ORF">GDO54_001575</name>
</gene>
<evidence type="ECO:0000256" key="2">
    <source>
        <dbReference type="ARBA" id="ARBA00010297"/>
    </source>
</evidence>
<dbReference type="InterPro" id="IPR046800">
    <property type="entry name" value="Plexin_RBD"/>
</dbReference>
<dbReference type="Pfam" id="PF24479">
    <property type="entry name" value="PSI_PlexinA-B"/>
    <property type="match status" value="1"/>
</dbReference>
<keyword evidence="4" id="KW-0597">Phosphoprotein</keyword>
<comment type="similarity">
    <text evidence="2">Belongs to the plexin family.</text>
</comment>
<dbReference type="InterPro" id="IPR001627">
    <property type="entry name" value="Semap_dom"/>
</dbReference>
<dbReference type="CDD" id="cd01180">
    <property type="entry name" value="IPT_plexin_repeat1"/>
    <property type="match status" value="1"/>
</dbReference>
<dbReference type="SMART" id="SM00429">
    <property type="entry name" value="IPT"/>
    <property type="match status" value="2"/>
</dbReference>
<dbReference type="SMART" id="SM00630">
    <property type="entry name" value="Sema"/>
    <property type="match status" value="1"/>
</dbReference>
<dbReference type="Pfam" id="PF17960">
    <property type="entry name" value="TIG_plexin"/>
    <property type="match status" value="1"/>
</dbReference>
<proteinExistence type="inferred from homology"/>
<dbReference type="InterPro" id="IPR041019">
    <property type="entry name" value="TIG1_plexin"/>
</dbReference>
<evidence type="ECO:0000256" key="14">
    <source>
        <dbReference type="SAM" id="Coils"/>
    </source>
</evidence>
<keyword evidence="18" id="KW-1185">Reference proteome</keyword>
<organism evidence="17 18">
    <name type="scientific">Pyxicephalus adspersus</name>
    <name type="common">African bullfrog</name>
    <dbReference type="NCBI Taxonomy" id="30357"/>
    <lineage>
        <taxon>Eukaryota</taxon>
        <taxon>Metazoa</taxon>
        <taxon>Chordata</taxon>
        <taxon>Craniata</taxon>
        <taxon>Vertebrata</taxon>
        <taxon>Euteleostomi</taxon>
        <taxon>Amphibia</taxon>
        <taxon>Batrachia</taxon>
        <taxon>Anura</taxon>
        <taxon>Neobatrachia</taxon>
        <taxon>Ranoidea</taxon>
        <taxon>Pyxicephalidae</taxon>
        <taxon>Pyxicephalinae</taxon>
        <taxon>Pyxicephalus</taxon>
    </lineage>
</organism>
<dbReference type="InterPro" id="IPR014756">
    <property type="entry name" value="Ig_E-set"/>
</dbReference>
<evidence type="ECO:0000256" key="7">
    <source>
        <dbReference type="ARBA" id="ARBA00022737"/>
    </source>
</evidence>
<keyword evidence="8 15" id="KW-1133">Transmembrane helix</keyword>
<dbReference type="InterPro" id="IPR042826">
    <property type="entry name" value="Plexin-A2_sema"/>
</dbReference>
<evidence type="ECO:0000256" key="11">
    <source>
        <dbReference type="ARBA" id="ARBA00023157"/>
    </source>
</evidence>
<dbReference type="CDD" id="cd01179">
    <property type="entry name" value="IPT_plexin_repeat2"/>
    <property type="match status" value="1"/>
</dbReference>
<evidence type="ECO:0000256" key="15">
    <source>
        <dbReference type="SAM" id="Phobius"/>
    </source>
</evidence>
<dbReference type="Pfam" id="PF01437">
    <property type="entry name" value="PSI"/>
    <property type="match status" value="2"/>
</dbReference>
<evidence type="ECO:0000313" key="17">
    <source>
        <dbReference type="EMBL" id="DBA33962.1"/>
    </source>
</evidence>
<dbReference type="PANTHER" id="PTHR22625:SF37">
    <property type="entry name" value="PLEXIN-A2"/>
    <property type="match status" value="1"/>
</dbReference>
<evidence type="ECO:0000313" key="18">
    <source>
        <dbReference type="Proteomes" id="UP001181693"/>
    </source>
</evidence>
<feature type="domain" description="Sema" evidence="16">
    <location>
        <begin position="25"/>
        <end position="511"/>
    </location>
</feature>
<keyword evidence="3" id="KW-1003">Cell membrane</keyword>
<evidence type="ECO:0000256" key="1">
    <source>
        <dbReference type="ARBA" id="ARBA00004251"/>
    </source>
</evidence>
<dbReference type="InterPro" id="IPR031148">
    <property type="entry name" value="Plexin"/>
</dbReference>
<keyword evidence="10 15" id="KW-0472">Membrane</keyword>
<dbReference type="FunFam" id="3.10.20.90:FF:000018">
    <property type="entry name" value="Plexin A2"/>
    <property type="match status" value="1"/>
</dbReference>
<dbReference type="GO" id="GO:0017154">
    <property type="term" value="F:semaphorin receptor activity"/>
    <property type="evidence" value="ECO:0007669"/>
    <property type="project" value="InterPro"/>
</dbReference>
<name>A0AAV3B7L9_PYXAD</name>
<comment type="subcellular location">
    <subcellularLocation>
        <location evidence="1">Cell membrane</location>
        <topology evidence="1">Single-pass type I membrane protein</topology>
    </subcellularLocation>
</comment>
<dbReference type="InterPro" id="IPR015943">
    <property type="entry name" value="WD40/YVTN_repeat-like_dom_sf"/>
</dbReference>
<dbReference type="FunFam" id="2.130.10.10:FF:000006">
    <property type="entry name" value="Plexin A2"/>
    <property type="match status" value="1"/>
</dbReference>
<keyword evidence="12" id="KW-0325">Glycoprotein</keyword>
<dbReference type="Gene3D" id="2.130.10.10">
    <property type="entry name" value="YVTN repeat-like/Quinoprotein amine dehydrogenase"/>
    <property type="match status" value="1"/>
</dbReference>
<dbReference type="InterPro" id="IPR002909">
    <property type="entry name" value="IPT_dom"/>
</dbReference>
<feature type="coiled-coil region" evidence="14">
    <location>
        <begin position="1110"/>
        <end position="1137"/>
    </location>
</feature>
<dbReference type="InterPro" id="IPR013783">
    <property type="entry name" value="Ig-like_fold"/>
</dbReference>
<dbReference type="CDD" id="cd11272">
    <property type="entry name" value="Sema_plexin_A2"/>
    <property type="match status" value="1"/>
</dbReference>
<evidence type="ECO:0000256" key="6">
    <source>
        <dbReference type="ARBA" id="ARBA00022729"/>
    </source>
</evidence>
<dbReference type="FunFam" id="2.60.40.10:FF:000339">
    <property type="entry name" value="Plexin A2"/>
    <property type="match status" value="1"/>
</dbReference>
<evidence type="ECO:0000256" key="5">
    <source>
        <dbReference type="ARBA" id="ARBA00022692"/>
    </source>
</evidence>
<dbReference type="Pfam" id="PF20170">
    <property type="entry name" value="Plexin_RBD"/>
    <property type="match status" value="1"/>
</dbReference>
<evidence type="ECO:0000256" key="13">
    <source>
        <dbReference type="PROSITE-ProRule" id="PRU00352"/>
    </source>
</evidence>
<dbReference type="InterPro" id="IPR041362">
    <property type="entry name" value="TIG2_plexin"/>
</dbReference>
<comment type="caution">
    <text evidence="13">Lacks conserved residue(s) required for the propagation of feature annotation.</text>
</comment>
<dbReference type="SUPFAM" id="SSF48350">
    <property type="entry name" value="GTPase activation domain, GAP"/>
    <property type="match status" value="1"/>
</dbReference>
<dbReference type="Pfam" id="PF08337">
    <property type="entry name" value="Plexin_cytopl"/>
    <property type="match status" value="1"/>
</dbReference>
<dbReference type="Gene3D" id="1.10.506.10">
    <property type="entry name" value="GTPase Activation - p120gap, domain 1"/>
    <property type="match status" value="1"/>
</dbReference>
<sequence>MEQQRLKFWTVNSVCHQHRTASTILLVLALLSLEFHDASLINTFHAEQRDWTFSHLTVHRSTGAVYLGAVNRIYKLSGNLTLLVSHTTGPGEDNKSCYPPQNVQPCSEPRTLTNNVNKLLIIDYSENRLLACGSLYQGVCKLIRLDDLFILVEPSHKKEHYLSNVNETGTMYGVIVHTEGQDGKLFIGTAVGGKQDYFPTLSSRKLPRDPESSHMLDYELYSDFVSSLIKIPSDTLALVSHFDIFYIYGFASGNYVYFLTVQPETPEGISSNSANDLFYTSRIVRLCKNDPKFHSYVSLPIGCTKNGAEYRLLQAAYLTKPGATLAKSLKVSVQDDVLFAIFSKGQKQYHNPPDDSTLCIFPIKTINALIKERLQSCYQGEGNLELNWLLGKSVQCTKAPVPIDDNFCGLDINQPLGGLNLVEGITLYTESRDRMTSLISYTYNNYSVVFVGTKSGRIKKIRADGPPYGGIQYEVVPVMRDGSPILRDMAFSSDNTYLYVMSERQVSRVPVELCEQYTTCGECLSSGDPHCGWCVLNNMCSRKDKCERAEEPSRFAANIEQCVKVNVNPNSLPVSEHSLPLTLEVTDVPDLSVGVICSFGNITQVEGQVSGNKIVCVSPSSKDVPIIPADQDWYGVELQLISRETGKIFVSTDFKFYNCSGHQLCLSCVNSAFRCHWCKYRNLCTHDPTTCSFQEGRVNVSEDCPQLVPTEEILIPVGEVKPITLKARNLPQPQSGQRGYECVLNIQGVMHRMPALRFNSSSVQCQNSSYFYEGMDISDLPVVFSVVWNGNFIIDNPHDIKVHLYKCSAQRESCGLCLKADHKYECGWCSAEGRCTLQHHCTSNQNQWLDWSSRNVKCTNPRITEILTVSGPPEGGTLVTIRGMNLGLDFSEIAHNVLVAGVQCTPVQEEYIIAEQIVCEMGPAPPTFSSGPVLLCVGECKPEFMARSIQQYSFVNPTVSYLSPSRGPESGGTMITITGHNLGAGSTVSIRFGNQTCEFYGRSLNEIVCVSAPSAYGVGPVHVFVNVDRAQIESNLQFEYVDDPKVLRIEPEWSIARKEVHVGGMVFSPGSINVLSDSLLTLPAIVSIAAGGSLLLIIVIIVLIAYKRKSRENDLTLKRLQMQMDNLESRVALECKEGKSSSHFEIYILPKGPTFFIALLFPNVQGKGQQTVEKALNLFAQLINNKIFLLTFIRTLEMQRSFSMRDRGNVASLIMTALQGKLEYATDVLKQLLSDLIEKNLENKNHPKLLLRRTESVAEKMLTNWFAFLLHKFLKECAGEPLFMLHCAIKQQMEKGPIDSITGEARYSLSEDKLIRQQIEYKTLILNCVNPDNENSPEIPVKVLNCDTITQVKEKILDAVYKNVPYSQRPRAVDMDLEWRQGLIARVVLQDEDITTKIEGDWKRLNTLIHYQVSDRSLVALVPKQTSSYNIPASASISRTSISRYGEKILFSLITALEEDEQGQRHRLAYKVEQLIVAMSFDS</sequence>
<dbReference type="PROSITE" id="PS51004">
    <property type="entry name" value="SEMA"/>
    <property type="match status" value="1"/>
</dbReference>
<keyword evidence="11" id="KW-1015">Disulfide bond</keyword>
<dbReference type="FunFam" id="2.60.40.10:FF:000071">
    <property type="entry name" value="Plexin A2"/>
    <property type="match status" value="1"/>
</dbReference>
<evidence type="ECO:0000256" key="10">
    <source>
        <dbReference type="ARBA" id="ARBA00023136"/>
    </source>
</evidence>